<proteinExistence type="predicted"/>
<dbReference type="OrthoDB" id="2418275at2"/>
<evidence type="ECO:0000313" key="2">
    <source>
        <dbReference type="EMBL" id="SDK59390.1"/>
    </source>
</evidence>
<reference evidence="3" key="1">
    <citation type="submission" date="2016-10" db="EMBL/GenBank/DDBJ databases">
        <authorList>
            <person name="Varghese N."/>
            <person name="Submissions S."/>
        </authorList>
    </citation>
    <scope>NUCLEOTIDE SEQUENCE [LARGE SCALE GENOMIC DNA]</scope>
    <source>
        <strain evidence="3">CGMCC 1.8911</strain>
    </source>
</reference>
<evidence type="ECO:0000313" key="3">
    <source>
        <dbReference type="Proteomes" id="UP000242700"/>
    </source>
</evidence>
<organism evidence="2 3">
    <name type="scientific">Jeotgalicoccus aerolatus</name>
    <dbReference type="NCBI Taxonomy" id="709510"/>
    <lineage>
        <taxon>Bacteria</taxon>
        <taxon>Bacillati</taxon>
        <taxon>Bacillota</taxon>
        <taxon>Bacilli</taxon>
        <taxon>Bacillales</taxon>
        <taxon>Staphylococcaceae</taxon>
        <taxon>Jeotgalicoccus</taxon>
    </lineage>
</organism>
<name>A0A1G9D627_9STAP</name>
<dbReference type="Proteomes" id="UP000242700">
    <property type="component" value="Unassembled WGS sequence"/>
</dbReference>
<feature type="compositionally biased region" description="Polar residues" evidence="1">
    <location>
        <begin position="38"/>
        <end position="65"/>
    </location>
</feature>
<feature type="compositionally biased region" description="Polar residues" evidence="1">
    <location>
        <begin position="89"/>
        <end position="107"/>
    </location>
</feature>
<feature type="region of interest" description="Disordered" evidence="1">
    <location>
        <begin position="38"/>
        <end position="107"/>
    </location>
</feature>
<dbReference type="RefSeq" id="WP_092599189.1">
    <property type="nucleotide sequence ID" value="NZ_FNFI01000011.1"/>
</dbReference>
<evidence type="ECO:0000256" key="1">
    <source>
        <dbReference type="SAM" id="MobiDB-lite"/>
    </source>
</evidence>
<dbReference type="EMBL" id="FNFI01000011">
    <property type="protein sequence ID" value="SDK59390.1"/>
    <property type="molecule type" value="Genomic_DNA"/>
</dbReference>
<gene>
    <name evidence="2" type="ORF">SAMN05216187_11124</name>
</gene>
<accession>A0A1G9D627</accession>
<protein>
    <submittedName>
        <fullName evidence="2">Uncharacterized protein</fullName>
    </submittedName>
</protein>
<dbReference type="STRING" id="586411.SAMN05216187_11124"/>
<dbReference type="AlphaFoldDB" id="A0A1G9D627"/>
<sequence>MTKKDFKTLTGLFVVMLSFGLLYSFNMVEPDYAENVYSEETTAVSEDTSENSTEQETNGTVSASTIDDEKKTGQEPADESSVNEEMNGFISSGMLNQQMNYEVSSRN</sequence>